<reference evidence="7" key="1">
    <citation type="submission" date="2016-03" db="EMBL/GenBank/DDBJ databases">
        <title>Updated assembly of Pseudogymnoascus destructans, the fungus causing white-nose syndrome of bats.</title>
        <authorList>
            <person name="Palmer J.M."/>
            <person name="Drees K.P."/>
            <person name="Foster J.T."/>
            <person name="Lindner D.L."/>
        </authorList>
    </citation>
    <scope>NUCLEOTIDE SEQUENCE [LARGE SCALE GENOMIC DNA]</scope>
    <source>
        <strain evidence="7">20631-21</strain>
    </source>
</reference>
<dbReference type="SUPFAM" id="SSF51219">
    <property type="entry name" value="TRAP-like"/>
    <property type="match status" value="1"/>
</dbReference>
<comment type="subcellular location">
    <subcellularLocation>
        <location evidence="1 6">Mitochondrion</location>
    </subcellularLocation>
</comment>
<dbReference type="PANTHER" id="PTHR36959">
    <property type="entry name" value="ALTERED INHERITANCE OF MITOCHONDRIA PROTEIN 24, MITOCHONDRIAL"/>
    <property type="match status" value="1"/>
</dbReference>
<evidence type="ECO:0000256" key="4">
    <source>
        <dbReference type="ARBA" id="ARBA00022946"/>
    </source>
</evidence>
<accession>A0A177A2X4</accession>
<dbReference type="RefSeq" id="XP_024321933.1">
    <property type="nucleotide sequence ID" value="XM_024470827.1"/>
</dbReference>
<dbReference type="GO" id="GO:0007007">
    <property type="term" value="P:inner mitochondrial membrane organization"/>
    <property type="evidence" value="ECO:0007669"/>
    <property type="project" value="TreeGrafter"/>
</dbReference>
<dbReference type="AlphaFoldDB" id="A0A177A2X4"/>
<sequence length="383" mass="41687">MRGHTSLTGAAGHCRPARRLVPHIQRRAIQITAAPTSETPITGEDPFSSPGELSSTADARFEVIGAPYSLLSVSLSASQRLYTRRGTLVGVSGKVENAQSTLSLLEPFRRAALGIPFLYQRITSTSPITALISTKSPITSLVVVHLNGTVDWMVIQRNALLAWTGHTLSVTPRLNTSMTIAHWGNSQIRGRGLVAFSGSGQIYQVTLKAGEEYVAHPGNVVAYTMSEHPPLPYRFKSSNFRFQVPNLGFIRLLQSVKFFRVMFETKTWRTVANLAYTLRTSARRTIWGDRLFLQFHGPTTLLLSSRASRISDVMTTRDVNEVADSPAGSVQDAVTLAREPLVEAEVAPLTKVDALTGFHVASVGKDGKVKFGEAASGADDVKR</sequence>
<comment type="similarity">
    <text evidence="2 6">Belongs to the AIM24 family.</text>
</comment>
<dbReference type="InterPro" id="IPR036983">
    <property type="entry name" value="AIM24_sf"/>
</dbReference>
<keyword evidence="4" id="KW-0809">Transit peptide</keyword>
<keyword evidence="5 6" id="KW-0496">Mitochondrion</keyword>
<dbReference type="GO" id="GO:0005743">
    <property type="term" value="C:mitochondrial inner membrane"/>
    <property type="evidence" value="ECO:0007669"/>
    <property type="project" value="TreeGrafter"/>
</dbReference>
<dbReference type="OrthoDB" id="5295771at2759"/>
<evidence type="ECO:0000256" key="5">
    <source>
        <dbReference type="ARBA" id="ARBA00023128"/>
    </source>
</evidence>
<dbReference type="Proteomes" id="UP000077154">
    <property type="component" value="Unassembled WGS sequence"/>
</dbReference>
<dbReference type="PANTHER" id="PTHR36959:SF2">
    <property type="entry name" value="ALTERED INHERITANCE OF MITOCHONDRIA PROTEIN 24, MITOCHONDRIAL"/>
    <property type="match status" value="1"/>
</dbReference>
<dbReference type="InterPro" id="IPR002838">
    <property type="entry name" value="AIM24"/>
</dbReference>
<dbReference type="Gene3D" id="3.60.160.10">
    <property type="entry name" value="Mitochondrial biogenesis AIM24"/>
    <property type="match status" value="1"/>
</dbReference>
<dbReference type="Pfam" id="PF01987">
    <property type="entry name" value="AIM24"/>
    <property type="match status" value="1"/>
</dbReference>
<dbReference type="GeneID" id="36290300"/>
<evidence type="ECO:0000256" key="3">
    <source>
        <dbReference type="ARBA" id="ARBA00013287"/>
    </source>
</evidence>
<evidence type="ECO:0000256" key="6">
    <source>
        <dbReference type="RuleBase" id="RU363045"/>
    </source>
</evidence>
<dbReference type="eggNOG" id="ENOG502RXC5">
    <property type="taxonomic scope" value="Eukaryota"/>
</dbReference>
<dbReference type="FunFam" id="3.60.160.10:FF:000001">
    <property type="entry name" value="Altered inheritance of mitochondria protein 24, mitochondrial"/>
    <property type="match status" value="1"/>
</dbReference>
<dbReference type="VEuPathDB" id="FungiDB:GMDG_04389"/>
<organism evidence="7">
    <name type="scientific">Pseudogymnoascus destructans</name>
    <dbReference type="NCBI Taxonomy" id="655981"/>
    <lineage>
        <taxon>Eukaryota</taxon>
        <taxon>Fungi</taxon>
        <taxon>Dikarya</taxon>
        <taxon>Ascomycota</taxon>
        <taxon>Pezizomycotina</taxon>
        <taxon>Leotiomycetes</taxon>
        <taxon>Thelebolales</taxon>
        <taxon>Thelebolaceae</taxon>
        <taxon>Pseudogymnoascus</taxon>
    </lineage>
</organism>
<proteinExistence type="inferred from homology"/>
<evidence type="ECO:0000256" key="2">
    <source>
        <dbReference type="ARBA" id="ARBA00009322"/>
    </source>
</evidence>
<dbReference type="EMBL" id="KV441403">
    <property type="protein sequence ID" value="OAF56639.1"/>
    <property type="molecule type" value="Genomic_DNA"/>
</dbReference>
<evidence type="ECO:0000256" key="1">
    <source>
        <dbReference type="ARBA" id="ARBA00004173"/>
    </source>
</evidence>
<protein>
    <recommendedName>
        <fullName evidence="3 6">Altered inheritance of mitochondria protein 24, mitochondrial</fullName>
    </recommendedName>
</protein>
<name>A0A177A2X4_9PEZI</name>
<dbReference type="InterPro" id="IPR016031">
    <property type="entry name" value="Trp_RNA-bd_attenuator-like_dom"/>
</dbReference>
<evidence type="ECO:0000313" key="7">
    <source>
        <dbReference type="EMBL" id="OAF56639.1"/>
    </source>
</evidence>
<gene>
    <name evidence="7" type="primary">AIM24</name>
    <name evidence="7" type="ORF">VC83_07251</name>
</gene>